<protein>
    <submittedName>
        <fullName evidence="2">Uncharacterized protein</fullName>
    </submittedName>
</protein>
<reference evidence="2 3" key="1">
    <citation type="submission" date="2018-11" db="EMBL/GenBank/DDBJ databases">
        <title>Sequencing the genomes of 1000 actinobacteria strains.</title>
        <authorList>
            <person name="Klenk H.-P."/>
        </authorList>
    </citation>
    <scope>NUCLEOTIDE SEQUENCE [LARGE SCALE GENOMIC DNA]</scope>
    <source>
        <strain evidence="2 3">DSM 44781</strain>
    </source>
</reference>
<keyword evidence="1" id="KW-0812">Transmembrane</keyword>
<accession>A0A3N4RNI7</accession>
<dbReference type="Proteomes" id="UP000266906">
    <property type="component" value="Unassembled WGS sequence"/>
</dbReference>
<evidence type="ECO:0000313" key="3">
    <source>
        <dbReference type="Proteomes" id="UP000266906"/>
    </source>
</evidence>
<keyword evidence="1" id="KW-1133">Transmembrane helix</keyword>
<keyword evidence="1" id="KW-0472">Membrane</keyword>
<gene>
    <name evidence="2" type="ORF">EDD38_3316</name>
</gene>
<dbReference type="EMBL" id="RKQG01000001">
    <property type="protein sequence ID" value="RPE34972.1"/>
    <property type="molecule type" value="Genomic_DNA"/>
</dbReference>
<comment type="caution">
    <text evidence="2">The sequence shown here is derived from an EMBL/GenBank/DDBJ whole genome shotgun (WGS) entry which is preliminary data.</text>
</comment>
<keyword evidence="3" id="KW-1185">Reference proteome</keyword>
<evidence type="ECO:0000313" key="2">
    <source>
        <dbReference type="EMBL" id="RPE34972.1"/>
    </source>
</evidence>
<name>A0A3N4RNI7_9ACTN</name>
<evidence type="ECO:0000256" key="1">
    <source>
        <dbReference type="SAM" id="Phobius"/>
    </source>
</evidence>
<dbReference type="AlphaFoldDB" id="A0A3N4RNI7"/>
<proteinExistence type="predicted"/>
<sequence length="57" mass="6244">MDAGGAMTVVLSLAAIAGLALTAWLEWRAHRRVRPGEARTITPDAIRYVSTPREDRP</sequence>
<organism evidence="2 3">
    <name type="scientific">Kitasatospora cineracea</name>
    <dbReference type="NCBI Taxonomy" id="88074"/>
    <lineage>
        <taxon>Bacteria</taxon>
        <taxon>Bacillati</taxon>
        <taxon>Actinomycetota</taxon>
        <taxon>Actinomycetes</taxon>
        <taxon>Kitasatosporales</taxon>
        <taxon>Streptomycetaceae</taxon>
        <taxon>Kitasatospora</taxon>
    </lineage>
</organism>
<feature type="transmembrane region" description="Helical" evidence="1">
    <location>
        <begin position="6"/>
        <end position="25"/>
    </location>
</feature>